<name>A0A5B0S925_PUCGR</name>
<evidence type="ECO:0000313" key="2">
    <source>
        <dbReference type="EMBL" id="KAA1133945.1"/>
    </source>
</evidence>
<accession>A0A5B0S925</accession>
<sequence length="70" mass="7857">MPNRAPHGPDANAAPGTSPEQLHGSRLSEVLPRARVGTEKRGEKNLRGDGFLEERRMIINVLGWLEWWTP</sequence>
<dbReference type="EMBL" id="VDEP01000070">
    <property type="protein sequence ID" value="KAA1133945.1"/>
    <property type="molecule type" value="Genomic_DNA"/>
</dbReference>
<feature type="compositionally biased region" description="Basic and acidic residues" evidence="1">
    <location>
        <begin position="36"/>
        <end position="46"/>
    </location>
</feature>
<gene>
    <name evidence="2" type="ORF">PGTUg99_033190</name>
</gene>
<evidence type="ECO:0000313" key="3">
    <source>
        <dbReference type="Proteomes" id="UP000325313"/>
    </source>
</evidence>
<evidence type="ECO:0000256" key="1">
    <source>
        <dbReference type="SAM" id="MobiDB-lite"/>
    </source>
</evidence>
<dbReference type="Proteomes" id="UP000325313">
    <property type="component" value="Unassembled WGS sequence"/>
</dbReference>
<protein>
    <submittedName>
        <fullName evidence="2">Uncharacterized protein</fullName>
    </submittedName>
</protein>
<organism evidence="2 3">
    <name type="scientific">Puccinia graminis f. sp. tritici</name>
    <dbReference type="NCBI Taxonomy" id="56615"/>
    <lineage>
        <taxon>Eukaryota</taxon>
        <taxon>Fungi</taxon>
        <taxon>Dikarya</taxon>
        <taxon>Basidiomycota</taxon>
        <taxon>Pucciniomycotina</taxon>
        <taxon>Pucciniomycetes</taxon>
        <taxon>Pucciniales</taxon>
        <taxon>Pucciniaceae</taxon>
        <taxon>Puccinia</taxon>
    </lineage>
</organism>
<dbReference type="AlphaFoldDB" id="A0A5B0S925"/>
<reference evidence="2 3" key="1">
    <citation type="submission" date="2019-05" db="EMBL/GenBank/DDBJ databases">
        <title>Emergence of the Ug99 lineage of the wheat stem rust pathogen through somatic hybridization.</title>
        <authorList>
            <person name="Li F."/>
            <person name="Upadhyaya N.M."/>
            <person name="Sperschneider J."/>
            <person name="Matny O."/>
            <person name="Nguyen-Phuc H."/>
            <person name="Mago R."/>
            <person name="Raley C."/>
            <person name="Miller M.E."/>
            <person name="Silverstein K.A.T."/>
            <person name="Henningsen E."/>
            <person name="Hirsch C.D."/>
            <person name="Visser B."/>
            <person name="Pretorius Z.A."/>
            <person name="Steffenson B.J."/>
            <person name="Schwessinger B."/>
            <person name="Dodds P.N."/>
            <person name="Figueroa M."/>
        </authorList>
    </citation>
    <scope>NUCLEOTIDE SEQUENCE [LARGE SCALE GENOMIC DNA]</scope>
    <source>
        <strain evidence="2 3">Ug99</strain>
    </source>
</reference>
<comment type="caution">
    <text evidence="2">The sequence shown here is derived from an EMBL/GenBank/DDBJ whole genome shotgun (WGS) entry which is preliminary data.</text>
</comment>
<proteinExistence type="predicted"/>
<feature type="region of interest" description="Disordered" evidence="1">
    <location>
        <begin position="1"/>
        <end position="46"/>
    </location>
</feature>